<dbReference type="SUPFAM" id="SSF51735">
    <property type="entry name" value="NAD(P)-binding Rossmann-fold domains"/>
    <property type="match status" value="1"/>
</dbReference>
<dbReference type="InterPro" id="IPR002347">
    <property type="entry name" value="SDR_fam"/>
</dbReference>
<dbReference type="PRINTS" id="PR00081">
    <property type="entry name" value="GDHRDH"/>
</dbReference>
<organism evidence="2 3">
    <name type="scientific">Nonomuraea antimicrobica</name>
    <dbReference type="NCBI Taxonomy" id="561173"/>
    <lineage>
        <taxon>Bacteria</taxon>
        <taxon>Bacillati</taxon>
        <taxon>Actinomycetota</taxon>
        <taxon>Actinomycetes</taxon>
        <taxon>Streptosporangiales</taxon>
        <taxon>Streptosporangiaceae</taxon>
        <taxon>Nonomuraea</taxon>
    </lineage>
</organism>
<keyword evidence="3" id="KW-1185">Reference proteome</keyword>
<evidence type="ECO:0000313" key="3">
    <source>
        <dbReference type="Proteomes" id="UP001500902"/>
    </source>
</evidence>
<reference evidence="3" key="1">
    <citation type="journal article" date="2019" name="Int. J. Syst. Evol. Microbiol.">
        <title>The Global Catalogue of Microorganisms (GCM) 10K type strain sequencing project: providing services to taxonomists for standard genome sequencing and annotation.</title>
        <authorList>
            <consortium name="The Broad Institute Genomics Platform"/>
            <consortium name="The Broad Institute Genome Sequencing Center for Infectious Disease"/>
            <person name="Wu L."/>
            <person name="Ma J."/>
        </authorList>
    </citation>
    <scope>NUCLEOTIDE SEQUENCE [LARGE SCALE GENOMIC DNA]</scope>
    <source>
        <strain evidence="3">JCM 16904</strain>
    </source>
</reference>
<gene>
    <name evidence="2" type="ORF">GCM10022224_044410</name>
</gene>
<dbReference type="PANTHER" id="PTHR42760">
    <property type="entry name" value="SHORT-CHAIN DEHYDROGENASES/REDUCTASES FAMILY MEMBER"/>
    <property type="match status" value="1"/>
</dbReference>
<dbReference type="CDD" id="cd05233">
    <property type="entry name" value="SDR_c"/>
    <property type="match status" value="1"/>
</dbReference>
<accession>A0ABP7C0C3</accession>
<dbReference type="InterPro" id="IPR020904">
    <property type="entry name" value="Sc_DH/Rdtase_CS"/>
</dbReference>
<evidence type="ECO:0000313" key="2">
    <source>
        <dbReference type="EMBL" id="GAA3675277.1"/>
    </source>
</evidence>
<proteinExistence type="inferred from homology"/>
<protein>
    <submittedName>
        <fullName evidence="2">Mycofactocin-coupled SDR family oxidoreductase</fullName>
    </submittedName>
</protein>
<evidence type="ECO:0000256" key="1">
    <source>
        <dbReference type="ARBA" id="ARBA00006484"/>
    </source>
</evidence>
<dbReference type="PRINTS" id="PR00080">
    <property type="entry name" value="SDRFAMILY"/>
</dbReference>
<dbReference type="Pfam" id="PF13561">
    <property type="entry name" value="adh_short_C2"/>
    <property type="match status" value="1"/>
</dbReference>
<dbReference type="InterPro" id="IPR036291">
    <property type="entry name" value="NAD(P)-bd_dom_sf"/>
</dbReference>
<dbReference type="Proteomes" id="UP001500902">
    <property type="component" value="Unassembled WGS sequence"/>
</dbReference>
<dbReference type="EMBL" id="BAAAZP010000085">
    <property type="protein sequence ID" value="GAA3675277.1"/>
    <property type="molecule type" value="Genomic_DNA"/>
</dbReference>
<name>A0ABP7C0C3_9ACTN</name>
<dbReference type="Gene3D" id="3.40.50.720">
    <property type="entry name" value="NAD(P)-binding Rossmann-like Domain"/>
    <property type="match status" value="1"/>
</dbReference>
<comment type="similarity">
    <text evidence="1">Belongs to the short-chain dehydrogenases/reductases (SDR) family.</text>
</comment>
<comment type="caution">
    <text evidence="2">The sequence shown here is derived from an EMBL/GenBank/DDBJ whole genome shotgun (WGS) entry which is preliminary data.</text>
</comment>
<dbReference type="PROSITE" id="PS00061">
    <property type="entry name" value="ADH_SHORT"/>
    <property type="match status" value="1"/>
</dbReference>
<sequence length="276" mass="29068">MTLRLAGKTAVITGAARGLGRATAQAFAREGADLLLVDVARDLPGVPYPVGSRDQLRHTERLCRESGVSVLVKEADVRDLREVEDAVSTAAARFGTVDVLVNNAGIAAPSGKVAHEIDEHEWQLMLDVDLSGAWRAIRAVGKLMAEQGSGSIVNIASTAGLVGYRHFAGYVAAKHGLVGLTKAAALDYAPRQVRVNAVCPGSVRDDAQVEGRMLAEIARSLDVPVGEHEEAFLQAQPMNALVEPEAVAAAALWLASDESRQVTGSVLTVDGGFTTR</sequence>
<dbReference type="RefSeq" id="WP_344881064.1">
    <property type="nucleotide sequence ID" value="NZ_BAAAZP010000085.1"/>
</dbReference>